<dbReference type="WBParaSite" id="EEL_0000763801-mRNA-1">
    <property type="protein sequence ID" value="EEL_0000763801-mRNA-1"/>
    <property type="gene ID" value="EEL_0000763801"/>
</dbReference>
<evidence type="ECO:0000256" key="4">
    <source>
        <dbReference type="ARBA" id="ARBA00023136"/>
    </source>
</evidence>
<dbReference type="PANTHER" id="PTHR11040:SF74">
    <property type="entry name" value="ZINC TRANSPORTER ZIP3"/>
    <property type="match status" value="1"/>
</dbReference>
<feature type="transmembrane region" description="Helical" evidence="5">
    <location>
        <begin position="44"/>
        <end position="66"/>
    </location>
</feature>
<reference evidence="7" key="1">
    <citation type="submission" date="2017-02" db="UniProtKB">
        <authorList>
            <consortium name="WormBaseParasite"/>
        </authorList>
    </citation>
    <scope>IDENTIFICATION</scope>
</reference>
<dbReference type="Pfam" id="PF02535">
    <property type="entry name" value="Zip"/>
    <property type="match status" value="1"/>
</dbReference>
<feature type="transmembrane region" description="Helical" evidence="5">
    <location>
        <begin position="314"/>
        <end position="331"/>
    </location>
</feature>
<proteinExistence type="predicted"/>
<evidence type="ECO:0000256" key="5">
    <source>
        <dbReference type="SAM" id="Phobius"/>
    </source>
</evidence>
<dbReference type="AlphaFoldDB" id="A0A0R3RZ93"/>
<evidence type="ECO:0000256" key="2">
    <source>
        <dbReference type="ARBA" id="ARBA00022692"/>
    </source>
</evidence>
<dbReference type="InterPro" id="IPR003689">
    <property type="entry name" value="ZIP"/>
</dbReference>
<organism evidence="6 7">
    <name type="scientific">Elaeophora elaphi</name>
    <dbReference type="NCBI Taxonomy" id="1147741"/>
    <lineage>
        <taxon>Eukaryota</taxon>
        <taxon>Metazoa</taxon>
        <taxon>Ecdysozoa</taxon>
        <taxon>Nematoda</taxon>
        <taxon>Chromadorea</taxon>
        <taxon>Rhabditida</taxon>
        <taxon>Spirurina</taxon>
        <taxon>Spiruromorpha</taxon>
        <taxon>Filarioidea</taxon>
        <taxon>Onchocercidae</taxon>
        <taxon>Elaeophora</taxon>
    </lineage>
</organism>
<keyword evidence="4 5" id="KW-0472">Membrane</keyword>
<evidence type="ECO:0000256" key="1">
    <source>
        <dbReference type="ARBA" id="ARBA00004141"/>
    </source>
</evidence>
<accession>A0A0R3RZ93</accession>
<protein>
    <submittedName>
        <fullName evidence="7">Zinc transporter ZIP3</fullName>
    </submittedName>
</protein>
<feature type="transmembrane region" description="Helical" evidence="5">
    <location>
        <begin position="279"/>
        <end position="302"/>
    </location>
</feature>
<evidence type="ECO:0000256" key="3">
    <source>
        <dbReference type="ARBA" id="ARBA00022989"/>
    </source>
</evidence>
<evidence type="ECO:0000313" key="7">
    <source>
        <dbReference type="WBParaSite" id="EEL_0000763801-mRNA-1"/>
    </source>
</evidence>
<dbReference type="GO" id="GO:0005886">
    <property type="term" value="C:plasma membrane"/>
    <property type="evidence" value="ECO:0007669"/>
    <property type="project" value="TreeGrafter"/>
</dbReference>
<feature type="transmembrane region" description="Helical" evidence="5">
    <location>
        <begin position="6"/>
        <end position="24"/>
    </location>
</feature>
<dbReference type="PANTHER" id="PTHR11040">
    <property type="entry name" value="ZINC/IRON TRANSPORTER"/>
    <property type="match status" value="1"/>
</dbReference>
<keyword evidence="3 5" id="KW-1133">Transmembrane helix</keyword>
<feature type="transmembrane region" description="Helical" evidence="5">
    <location>
        <begin position="211"/>
        <end position="233"/>
    </location>
</feature>
<sequence length="349" mass="38697">MNEFTMQIICAIAMLLTTAIAGFAPFKLMTMIASNGVMSRRASVILSVMSCYAGGVFLATCFLDTLPHLNENFRKFKKITAWDTSYPVPEFLVCIGILSIYVLEEIFAWIFSKTKKSEESVKGMEMLKLAKHDGKKLEQETESLREYRSVETKDIEGNGEIVNSDIEVNNRRSRSNSNLASGIIHSITFTIAMSFHSILEGVALGVQDEKFGIITLFVSLLLHKGIEAFSVGLQISRTIAQKVKIVIATITIYSLMTPIGSFAGLFLQNVDMNESWRQGIILVLEGLAIGTFIFVTFLEVLYEQRNDSKAIREEIIAIALGVLTISGFQYFEGSFRTTGQNIINSDSAG</sequence>
<feature type="transmembrane region" description="Helical" evidence="5">
    <location>
        <begin position="179"/>
        <end position="199"/>
    </location>
</feature>
<dbReference type="Proteomes" id="UP000050640">
    <property type="component" value="Unplaced"/>
</dbReference>
<dbReference type="GO" id="GO:0005385">
    <property type="term" value="F:zinc ion transmembrane transporter activity"/>
    <property type="evidence" value="ECO:0007669"/>
    <property type="project" value="TreeGrafter"/>
</dbReference>
<feature type="transmembrane region" description="Helical" evidence="5">
    <location>
        <begin position="245"/>
        <end position="267"/>
    </location>
</feature>
<keyword evidence="6" id="KW-1185">Reference proteome</keyword>
<feature type="transmembrane region" description="Helical" evidence="5">
    <location>
        <begin position="86"/>
        <end position="111"/>
    </location>
</feature>
<evidence type="ECO:0000313" key="6">
    <source>
        <dbReference type="Proteomes" id="UP000050640"/>
    </source>
</evidence>
<keyword evidence="2 5" id="KW-0812">Transmembrane</keyword>
<comment type="subcellular location">
    <subcellularLocation>
        <location evidence="1">Membrane</location>
        <topology evidence="1">Multi-pass membrane protein</topology>
    </subcellularLocation>
</comment>
<name>A0A0R3RZ93_9BILA</name>
<dbReference type="STRING" id="1147741.A0A0R3RZ93"/>